<gene>
    <name evidence="8" type="ORF">C7450_10751</name>
</gene>
<dbReference type="RefSeq" id="WP_110375647.1">
    <property type="nucleotide sequence ID" value="NZ_CAKNFM010000006.1"/>
</dbReference>
<dbReference type="PANTHER" id="PTHR30502">
    <property type="entry name" value="2-KETO-3-DEOXY-L-RHAMNONATE ALDOLASE"/>
    <property type="match status" value="1"/>
</dbReference>
<name>A0A2V3U2X7_9HYPH</name>
<feature type="domain" description="HpcH/HpaI aldolase/citrate lyase" evidence="7">
    <location>
        <begin position="21"/>
        <end position="243"/>
    </location>
</feature>
<dbReference type="GO" id="GO:0016832">
    <property type="term" value="F:aldehyde-lyase activity"/>
    <property type="evidence" value="ECO:0007669"/>
    <property type="project" value="UniProtKB-ARBA"/>
</dbReference>
<dbReference type="OrthoDB" id="9802624at2"/>
<evidence type="ECO:0000256" key="4">
    <source>
        <dbReference type="ARBA" id="ARBA00023239"/>
    </source>
</evidence>
<accession>A0A2V3U2X7</accession>
<evidence type="ECO:0000256" key="6">
    <source>
        <dbReference type="ARBA" id="ARBA00045074"/>
    </source>
</evidence>
<dbReference type="InterPro" id="IPR050251">
    <property type="entry name" value="HpcH-HpaI_aldolase"/>
</dbReference>
<evidence type="ECO:0000256" key="2">
    <source>
        <dbReference type="ARBA" id="ARBA00005568"/>
    </source>
</evidence>
<evidence type="ECO:0000313" key="8">
    <source>
        <dbReference type="EMBL" id="PXW57013.1"/>
    </source>
</evidence>
<dbReference type="SUPFAM" id="SSF51621">
    <property type="entry name" value="Phosphoenolpyruvate/pyruvate domain"/>
    <property type="match status" value="1"/>
</dbReference>
<dbReference type="Gene3D" id="3.20.20.60">
    <property type="entry name" value="Phosphoenolpyruvate-binding domains"/>
    <property type="match status" value="1"/>
</dbReference>
<protein>
    <submittedName>
        <fullName evidence="8">2,4-dihydroxyhept-2-enedioate aldolase</fullName>
    </submittedName>
</protein>
<evidence type="ECO:0000256" key="5">
    <source>
        <dbReference type="ARBA" id="ARBA00023317"/>
    </source>
</evidence>
<evidence type="ECO:0000313" key="9">
    <source>
        <dbReference type="Proteomes" id="UP000248021"/>
    </source>
</evidence>
<dbReference type="GO" id="GO:0046872">
    <property type="term" value="F:metal ion binding"/>
    <property type="evidence" value="ECO:0007669"/>
    <property type="project" value="UniProtKB-KW"/>
</dbReference>
<evidence type="ECO:0000256" key="3">
    <source>
        <dbReference type="ARBA" id="ARBA00022723"/>
    </source>
</evidence>
<keyword evidence="9" id="KW-1185">Reference proteome</keyword>
<dbReference type="InterPro" id="IPR005000">
    <property type="entry name" value="Aldolase/citrate-lyase_domain"/>
</dbReference>
<keyword evidence="4" id="KW-0456">Lyase</keyword>
<dbReference type="FunFam" id="3.20.20.60:FF:000004">
    <property type="entry name" value="5-keto-4-deoxy-D-glucarate aldolase"/>
    <property type="match status" value="1"/>
</dbReference>
<comment type="caution">
    <text evidence="8">The sequence shown here is derived from an EMBL/GenBank/DDBJ whole genome shotgun (WGS) entry which is preliminary data.</text>
</comment>
<organism evidence="8 9">
    <name type="scientific">Chelatococcus asaccharovorans</name>
    <dbReference type="NCBI Taxonomy" id="28210"/>
    <lineage>
        <taxon>Bacteria</taxon>
        <taxon>Pseudomonadati</taxon>
        <taxon>Pseudomonadota</taxon>
        <taxon>Alphaproteobacteria</taxon>
        <taxon>Hyphomicrobiales</taxon>
        <taxon>Chelatococcaceae</taxon>
        <taxon>Chelatococcus</taxon>
    </lineage>
</organism>
<dbReference type="InterPro" id="IPR040442">
    <property type="entry name" value="Pyrv_kinase-like_dom_sf"/>
</dbReference>
<comment type="cofactor">
    <cofactor evidence="1">
        <name>a divalent metal cation</name>
        <dbReference type="ChEBI" id="CHEBI:60240"/>
    </cofactor>
</comment>
<comment type="similarity">
    <text evidence="2">Belongs to the HpcH/HpaI aldolase family.</text>
</comment>
<comment type="catalytic activity">
    <reaction evidence="6">
        <text>D-glyceraldehyde + pyruvate = 2-dehydro-3-deoxy-L-galactonate</text>
        <dbReference type="Rhea" id="RHEA:80055"/>
        <dbReference type="ChEBI" id="CHEBI:15361"/>
        <dbReference type="ChEBI" id="CHEBI:17378"/>
        <dbReference type="ChEBI" id="CHEBI:75545"/>
    </reaction>
</comment>
<dbReference type="AlphaFoldDB" id="A0A2V3U2X7"/>
<dbReference type="InterPro" id="IPR015813">
    <property type="entry name" value="Pyrv/PenolPyrv_kinase-like_dom"/>
</dbReference>
<proteinExistence type="inferred from homology"/>
<keyword evidence="5" id="KW-0670">Pyruvate</keyword>
<reference evidence="8 9" key="1">
    <citation type="submission" date="2018-05" db="EMBL/GenBank/DDBJ databases">
        <title>Genomic Encyclopedia of Type Strains, Phase IV (KMG-IV): sequencing the most valuable type-strain genomes for metagenomic binning, comparative biology and taxonomic classification.</title>
        <authorList>
            <person name="Goeker M."/>
        </authorList>
    </citation>
    <scope>NUCLEOTIDE SEQUENCE [LARGE SCALE GENOMIC DNA]</scope>
    <source>
        <strain evidence="8 9">DSM 6462</strain>
    </source>
</reference>
<dbReference type="GO" id="GO:0005737">
    <property type="term" value="C:cytoplasm"/>
    <property type="evidence" value="ECO:0007669"/>
    <property type="project" value="TreeGrafter"/>
</dbReference>
<dbReference type="Pfam" id="PF03328">
    <property type="entry name" value="HpcH_HpaI"/>
    <property type="match status" value="1"/>
</dbReference>
<evidence type="ECO:0000259" key="7">
    <source>
        <dbReference type="Pfam" id="PF03328"/>
    </source>
</evidence>
<dbReference type="PANTHER" id="PTHR30502:SF4">
    <property type="entry name" value="5-KETO-4-DEOXY-D-GLUCARATE ALDOLASE"/>
    <property type="match status" value="1"/>
</dbReference>
<sequence length="256" mass="27553">MRTDLPANSFKARLQADNPLIGFWLTTASPVSTEIAAGAGFDWLLIDMEHSPNDLPDVTHHLRAAEGGTAEPVVRVPWNEPVMVKRVLDMGARTLLFPYVQSAEEARRAVEATRYPPQGIRGLSGLTRANRYGRVPDYFGRAADEICVLLQVETRRGLDAIEEIAAIPGVDGLFIGPGDLSADFGKAGKWREPEIWSAILDGGRRIKAAGKAAGFLSPAEADCRDVIAAGFDFVAVGIDAGILARQTDALVKAYKG</sequence>
<dbReference type="Proteomes" id="UP000248021">
    <property type="component" value="Unassembled WGS sequence"/>
</dbReference>
<dbReference type="EMBL" id="QJJK01000007">
    <property type="protein sequence ID" value="PXW57013.1"/>
    <property type="molecule type" value="Genomic_DNA"/>
</dbReference>
<evidence type="ECO:0000256" key="1">
    <source>
        <dbReference type="ARBA" id="ARBA00001968"/>
    </source>
</evidence>
<keyword evidence="3" id="KW-0479">Metal-binding</keyword>